<accession>A0AAR2JHU0</accession>
<dbReference type="GeneTree" id="ENSGT00940000166375"/>
<dbReference type="Ensembl" id="ENSPNAT00000070442.1">
    <property type="protein sequence ID" value="ENSPNAP00000049431.1"/>
    <property type="gene ID" value="ENSPNAG00000017062.2"/>
</dbReference>
<keyword evidence="7" id="KW-1185">Reference proteome</keyword>
<keyword evidence="4" id="KW-0964">Secreted</keyword>
<dbReference type="AlphaFoldDB" id="A0AAR2JHU0"/>
<sequence>MRLCSNFFSNCVSSALQFPLLAGLLFVLVTDVVAEHKHRLSFCLPEGALFKRVEKLLHRSAWRTERMRGHPAAAELSCSEFSRTQFSSEPRNRSLSPWRLITHPNPNMYPETYEEAKCLCSGCIINGKENTDYNSVPVERSMMFLKKVACKADPQKYSLIIEHRKIPVACTCVVPRQ</sequence>
<reference evidence="6" key="3">
    <citation type="submission" date="2025-09" db="UniProtKB">
        <authorList>
            <consortium name="Ensembl"/>
        </authorList>
    </citation>
    <scope>IDENTIFICATION</scope>
</reference>
<dbReference type="GO" id="GO:0006954">
    <property type="term" value="P:inflammatory response"/>
    <property type="evidence" value="ECO:0007669"/>
    <property type="project" value="InterPro"/>
</dbReference>
<evidence type="ECO:0008006" key="8">
    <source>
        <dbReference type="Google" id="ProtNLM"/>
    </source>
</evidence>
<organism evidence="6 7">
    <name type="scientific">Pygocentrus nattereri</name>
    <name type="common">Red-bellied piranha</name>
    <dbReference type="NCBI Taxonomy" id="42514"/>
    <lineage>
        <taxon>Eukaryota</taxon>
        <taxon>Metazoa</taxon>
        <taxon>Chordata</taxon>
        <taxon>Craniata</taxon>
        <taxon>Vertebrata</taxon>
        <taxon>Euteleostomi</taxon>
        <taxon>Actinopterygii</taxon>
        <taxon>Neopterygii</taxon>
        <taxon>Teleostei</taxon>
        <taxon>Ostariophysi</taxon>
        <taxon>Characiformes</taxon>
        <taxon>Characoidei</taxon>
        <taxon>Pygocentrus</taxon>
    </lineage>
</organism>
<protein>
    <recommendedName>
        <fullName evidence="8">Interleukin 17C</fullName>
    </recommendedName>
</protein>
<dbReference type="InterPro" id="IPR029034">
    <property type="entry name" value="Cystine-knot_cytokine"/>
</dbReference>
<dbReference type="GO" id="GO:0005615">
    <property type="term" value="C:extracellular space"/>
    <property type="evidence" value="ECO:0007669"/>
    <property type="project" value="UniProtKB-KW"/>
</dbReference>
<evidence type="ECO:0000256" key="4">
    <source>
        <dbReference type="ARBA" id="ARBA00022525"/>
    </source>
</evidence>
<evidence type="ECO:0000313" key="7">
    <source>
        <dbReference type="Proteomes" id="UP001501920"/>
    </source>
</evidence>
<comment type="similarity">
    <text evidence="2">Belongs to the IL-17 family.</text>
</comment>
<dbReference type="GO" id="GO:0005125">
    <property type="term" value="F:cytokine activity"/>
    <property type="evidence" value="ECO:0007669"/>
    <property type="project" value="UniProtKB-KW"/>
</dbReference>
<name>A0AAR2JHU0_PYGNA</name>
<dbReference type="Proteomes" id="UP001501920">
    <property type="component" value="Chromosome 7"/>
</dbReference>
<dbReference type="InterPro" id="IPR020440">
    <property type="entry name" value="IL-17_chr"/>
</dbReference>
<reference evidence="6 7" key="1">
    <citation type="submission" date="2020-10" db="EMBL/GenBank/DDBJ databases">
        <title>Pygocentrus nattereri (red-bellied piranha) genome, fPygNat1, primary haplotype.</title>
        <authorList>
            <person name="Myers G."/>
            <person name="Meyer A."/>
            <person name="Karagic N."/>
            <person name="Pippel M."/>
            <person name="Winkler S."/>
            <person name="Tracey A."/>
            <person name="Wood J."/>
            <person name="Formenti G."/>
            <person name="Howe K."/>
            <person name="Fedrigo O."/>
            <person name="Jarvis E.D."/>
        </authorList>
    </citation>
    <scope>NUCLEOTIDE SEQUENCE [LARGE SCALE GENOMIC DNA]</scope>
</reference>
<evidence type="ECO:0000313" key="6">
    <source>
        <dbReference type="Ensembl" id="ENSPNAP00000049431.1"/>
    </source>
</evidence>
<dbReference type="Pfam" id="PF06083">
    <property type="entry name" value="IL17"/>
    <property type="match status" value="1"/>
</dbReference>
<evidence type="ECO:0000256" key="3">
    <source>
        <dbReference type="ARBA" id="ARBA00022514"/>
    </source>
</evidence>
<evidence type="ECO:0000256" key="2">
    <source>
        <dbReference type="ARBA" id="ARBA00007236"/>
    </source>
</evidence>
<dbReference type="Gene3D" id="2.10.90.10">
    <property type="entry name" value="Cystine-knot cytokines"/>
    <property type="match status" value="1"/>
</dbReference>
<evidence type="ECO:0000256" key="1">
    <source>
        <dbReference type="ARBA" id="ARBA00004613"/>
    </source>
</evidence>
<dbReference type="PRINTS" id="PR01932">
    <property type="entry name" value="INTRLEUKIN17"/>
</dbReference>
<comment type="subcellular location">
    <subcellularLocation>
        <location evidence="1">Secreted</location>
    </subcellularLocation>
</comment>
<keyword evidence="5" id="KW-0732">Signal</keyword>
<evidence type="ECO:0000256" key="5">
    <source>
        <dbReference type="ARBA" id="ARBA00022729"/>
    </source>
</evidence>
<dbReference type="SUPFAM" id="SSF57501">
    <property type="entry name" value="Cystine-knot cytokines"/>
    <property type="match status" value="1"/>
</dbReference>
<reference evidence="6" key="2">
    <citation type="submission" date="2025-08" db="UniProtKB">
        <authorList>
            <consortium name="Ensembl"/>
        </authorList>
    </citation>
    <scope>IDENTIFICATION</scope>
</reference>
<dbReference type="InterPro" id="IPR010345">
    <property type="entry name" value="IL-17_fam"/>
</dbReference>
<keyword evidence="3" id="KW-0202">Cytokine</keyword>
<proteinExistence type="inferred from homology"/>